<proteinExistence type="inferred from homology"/>
<dbReference type="InterPro" id="IPR041805">
    <property type="entry name" value="ASMase/PPN1_MPP"/>
</dbReference>
<dbReference type="GO" id="GO:0006685">
    <property type="term" value="P:sphingomyelin catabolic process"/>
    <property type="evidence" value="ECO:0007669"/>
    <property type="project" value="UniProtKB-UniRule"/>
</dbReference>
<feature type="signal peptide" evidence="15">
    <location>
        <begin position="1"/>
        <end position="20"/>
    </location>
</feature>
<feature type="domain" description="Saposin B-type" evidence="16">
    <location>
        <begin position="80"/>
        <end position="165"/>
    </location>
</feature>
<dbReference type="InterPro" id="IPR008139">
    <property type="entry name" value="SaposinB_dom"/>
</dbReference>
<dbReference type="PROSITE" id="PS50015">
    <property type="entry name" value="SAP_B"/>
    <property type="match status" value="1"/>
</dbReference>
<protein>
    <recommendedName>
        <fullName evidence="12">Sphingomyelin phosphodiesterase</fullName>
        <ecNumber evidence="12">3.1.4.12</ecNumber>
    </recommendedName>
</protein>
<feature type="binding site" evidence="13">
    <location>
        <position position="201"/>
    </location>
    <ligand>
        <name>Zn(2+)</name>
        <dbReference type="ChEBI" id="CHEBI:29105"/>
        <label>1</label>
    </ligand>
</feature>
<feature type="binding site" evidence="13">
    <location>
        <position position="275"/>
    </location>
    <ligand>
        <name>Zn(2+)</name>
        <dbReference type="ChEBI" id="CHEBI:29105"/>
        <label>2</label>
    </ligand>
</feature>
<dbReference type="Proteomes" id="UP000694843">
    <property type="component" value="Unplaced"/>
</dbReference>
<dbReference type="GO" id="GO:0016798">
    <property type="term" value="F:hydrolase activity, acting on glycosyl bonds"/>
    <property type="evidence" value="ECO:0007669"/>
    <property type="project" value="UniProtKB-KW"/>
</dbReference>
<evidence type="ECO:0000256" key="14">
    <source>
        <dbReference type="PIRSR" id="PIRSR000948-2"/>
    </source>
</evidence>
<dbReference type="InterPro" id="IPR029052">
    <property type="entry name" value="Metallo-depent_PP-like"/>
</dbReference>
<evidence type="ECO:0000256" key="10">
    <source>
        <dbReference type="ARBA" id="ARBA00023295"/>
    </source>
</evidence>
<evidence type="ECO:0000256" key="2">
    <source>
        <dbReference type="ARBA" id="ARBA00008234"/>
    </source>
</evidence>
<evidence type="ECO:0000256" key="15">
    <source>
        <dbReference type="SAM" id="SignalP"/>
    </source>
</evidence>
<feature type="binding site" evidence="13">
    <location>
        <position position="458"/>
    </location>
    <ligand>
        <name>Zn(2+)</name>
        <dbReference type="ChEBI" id="CHEBI:29105"/>
        <label>1</label>
    </ligand>
</feature>
<gene>
    <name evidence="18" type="primary">LOC108667022</name>
</gene>
<feature type="disulfide bond" evidence="14">
    <location>
        <begin position="87"/>
        <end position="152"/>
    </location>
</feature>
<comment type="function">
    <text evidence="12">Converts sphingomyelin to ceramide.</text>
</comment>
<accession>A0A8B7N8C0</accession>
<feature type="disulfide bond" evidence="14">
    <location>
        <begin position="84"/>
        <end position="161"/>
    </location>
</feature>
<evidence type="ECO:0000256" key="1">
    <source>
        <dbReference type="ARBA" id="ARBA00004613"/>
    </source>
</evidence>
<dbReference type="OrthoDB" id="282973at2759"/>
<dbReference type="RefSeq" id="XP_018009493.1">
    <property type="nucleotide sequence ID" value="XM_018154004.2"/>
</dbReference>
<dbReference type="Gene3D" id="3.60.21.10">
    <property type="match status" value="1"/>
</dbReference>
<comment type="subcellular location">
    <subcellularLocation>
        <location evidence="1">Secreted</location>
    </subcellularLocation>
</comment>
<comment type="catalytic activity">
    <reaction evidence="11">
        <text>a sphingomyelin + H2O = phosphocholine + an N-acylsphing-4-enine + H(+)</text>
        <dbReference type="Rhea" id="RHEA:19253"/>
        <dbReference type="ChEBI" id="CHEBI:15377"/>
        <dbReference type="ChEBI" id="CHEBI:15378"/>
        <dbReference type="ChEBI" id="CHEBI:17636"/>
        <dbReference type="ChEBI" id="CHEBI:52639"/>
        <dbReference type="ChEBI" id="CHEBI:295975"/>
        <dbReference type="EC" id="3.1.4.12"/>
    </reaction>
    <physiologicalReaction direction="left-to-right" evidence="11">
        <dbReference type="Rhea" id="RHEA:19254"/>
    </physiologicalReaction>
</comment>
<dbReference type="AlphaFoldDB" id="A0A8B7N8C0"/>
<feature type="disulfide bond" evidence="14">
    <location>
        <begin position="223"/>
        <end position="246"/>
    </location>
</feature>
<evidence type="ECO:0000256" key="5">
    <source>
        <dbReference type="ARBA" id="ARBA00022729"/>
    </source>
</evidence>
<dbReference type="GeneID" id="108667022"/>
<evidence type="ECO:0000256" key="4">
    <source>
        <dbReference type="ARBA" id="ARBA00022723"/>
    </source>
</evidence>
<keyword evidence="6 12" id="KW-0378">Hydrolase</keyword>
<evidence type="ECO:0000313" key="18">
    <source>
        <dbReference type="RefSeq" id="XP_018009493.1"/>
    </source>
</evidence>
<evidence type="ECO:0000256" key="13">
    <source>
        <dbReference type="PIRSR" id="PIRSR000948-1"/>
    </source>
</evidence>
<keyword evidence="3" id="KW-0964">Secreted</keyword>
<dbReference type="InterPro" id="IPR011160">
    <property type="entry name" value="Sphingomy_PDE"/>
</dbReference>
<feature type="disulfide bond" evidence="14">
    <location>
        <begin position="216"/>
        <end position="222"/>
    </location>
</feature>
<keyword evidence="5 15" id="KW-0732">Signal</keyword>
<evidence type="ECO:0000313" key="17">
    <source>
        <dbReference type="Proteomes" id="UP000694843"/>
    </source>
</evidence>
<keyword evidence="10 12" id="KW-0326">Glycosidase</keyword>
<dbReference type="GO" id="GO:0005615">
    <property type="term" value="C:extracellular space"/>
    <property type="evidence" value="ECO:0007669"/>
    <property type="project" value="TreeGrafter"/>
</dbReference>
<evidence type="ECO:0000256" key="12">
    <source>
        <dbReference type="PIRNR" id="PIRNR000948"/>
    </source>
</evidence>
<feature type="binding site" evidence="13">
    <location>
        <position position="456"/>
    </location>
    <ligand>
        <name>Zn(2+)</name>
        <dbReference type="ChEBI" id="CHEBI:29105"/>
        <label>2</label>
    </ligand>
</feature>
<dbReference type="PIRSF" id="PIRSF000948">
    <property type="entry name" value="Sphingomy_PDE"/>
    <property type="match status" value="1"/>
</dbReference>
<feature type="binding site" evidence="13">
    <location>
        <position position="275"/>
    </location>
    <ligand>
        <name>Zn(2+)</name>
        <dbReference type="ChEBI" id="CHEBI:29105"/>
        <label>1</label>
    </ligand>
</feature>
<feature type="chain" id="PRO_5034735815" description="Sphingomyelin phosphodiesterase" evidence="15">
    <location>
        <begin position="21"/>
        <end position="612"/>
    </location>
</feature>
<dbReference type="SUPFAM" id="SSF56300">
    <property type="entry name" value="Metallo-dependent phosphatases"/>
    <property type="match status" value="1"/>
</dbReference>
<evidence type="ECO:0000256" key="11">
    <source>
        <dbReference type="ARBA" id="ARBA00047268"/>
    </source>
</evidence>
<keyword evidence="8 14" id="KW-1015">Disulfide bond</keyword>
<dbReference type="SUPFAM" id="SSF47862">
    <property type="entry name" value="Saposin"/>
    <property type="match status" value="1"/>
</dbReference>
<dbReference type="Pfam" id="PF00149">
    <property type="entry name" value="Metallophos"/>
    <property type="match status" value="1"/>
</dbReference>
<feature type="disulfide bond" evidence="14">
    <location>
        <begin position="115"/>
        <end position="126"/>
    </location>
</feature>
<dbReference type="CDD" id="cd00842">
    <property type="entry name" value="MPP_ASMase"/>
    <property type="match status" value="1"/>
</dbReference>
<evidence type="ECO:0000256" key="3">
    <source>
        <dbReference type="ARBA" id="ARBA00022525"/>
    </source>
</evidence>
<feature type="binding site" evidence="13">
    <location>
        <position position="422"/>
    </location>
    <ligand>
        <name>Zn(2+)</name>
        <dbReference type="ChEBI" id="CHEBI:29105"/>
        <label>2</label>
    </ligand>
</feature>
<evidence type="ECO:0000256" key="9">
    <source>
        <dbReference type="ARBA" id="ARBA00023180"/>
    </source>
</evidence>
<dbReference type="GO" id="GO:0061750">
    <property type="term" value="F:acid sphingomyelin phosphodiesterase activity"/>
    <property type="evidence" value="ECO:0007669"/>
    <property type="project" value="TreeGrafter"/>
</dbReference>
<dbReference type="KEGG" id="hazt:108667022"/>
<keyword evidence="4 13" id="KW-0479">Metal-binding</keyword>
<dbReference type="InterPro" id="IPR011001">
    <property type="entry name" value="Saposin-like"/>
</dbReference>
<feature type="disulfide bond" evidence="14">
    <location>
        <begin position="585"/>
        <end position="589"/>
    </location>
</feature>
<evidence type="ECO:0000256" key="7">
    <source>
        <dbReference type="ARBA" id="ARBA00022833"/>
    </source>
</evidence>
<sequence>MNTVARLCLFFLITKTGVTSSEDQRTQQFFDGFPDDVWDSLESLELESIISQVVQELSSLDSLSPRDLNPALLEADGERTVVFCEACHLGVGRLIDAYANGTSLDVIFNRTVDLCINLNISSPMFCENMVEISKPQVSWIITHTNLTAKDVCGVLFVRQDCQSDNPEREWQIDLPSDVKPPLVKIPIPPESPTLKVLHLADTHFDPYYKPGSNAVCDEIFFCCREESGPVKAPEDAAGFWGDYRACDIPKWTIEAIYEHILAEHPDISFIIWTGDLVPHDVWNTSREGNLNIIRESVATVAQYFPSIPVFPALGNHESDPLNAFSQPYIDNEFSMDWLYGEVASLWQTWLPEDVAATIAYSGSYSVDVFPDLRLLSVNTNYCYGFNWWLLYDSVDPGEVLEWMAGELQRAEDDGVYVYLISHIPSGDVDCHYTWSREYAKLVARYEGVIAGIFYGHTHNDQFQMFFDPEDKSRPIEVGFVAQSQTTYEDLNSGYKIYTIDGGHENSTYTVLDHENWYFDLDRANFEMVPTFELLYSAKDAYSMPDLSPQSHLDLIYEMAQNNSATFDLFFRNYVKAGRPRMEEGCDEDCKSDLLCRLLVTDTSDRSVCRRVL</sequence>
<comment type="similarity">
    <text evidence="2 12">Belongs to the acid sphingomyelinase family.</text>
</comment>
<dbReference type="GO" id="GO:0016020">
    <property type="term" value="C:membrane"/>
    <property type="evidence" value="ECO:0007669"/>
    <property type="project" value="GOC"/>
</dbReference>
<keyword evidence="9" id="KW-0325">Glycoprotein</keyword>
<evidence type="ECO:0000256" key="6">
    <source>
        <dbReference type="ARBA" id="ARBA00022801"/>
    </source>
</evidence>
<dbReference type="InterPro" id="IPR004843">
    <property type="entry name" value="Calcineurin-like_PHP"/>
</dbReference>
<dbReference type="EC" id="3.1.4.12" evidence="12"/>
<dbReference type="GO" id="GO:0046872">
    <property type="term" value="F:metal ion binding"/>
    <property type="evidence" value="ECO:0007669"/>
    <property type="project" value="UniProtKB-KW"/>
</dbReference>
<dbReference type="PANTHER" id="PTHR10340:SF29">
    <property type="entry name" value="SPHINGOMYELIN PHOSPHODIESTERASE"/>
    <property type="match status" value="1"/>
</dbReference>
<comment type="cofactor">
    <cofactor evidence="13">
        <name>Zn(2+)</name>
        <dbReference type="ChEBI" id="CHEBI:29105"/>
    </cofactor>
    <text evidence="13">Binds 2 Zn(2+) ions per subunit.</text>
</comment>
<keyword evidence="7 13" id="KW-0862">Zinc</keyword>
<dbReference type="PANTHER" id="PTHR10340">
    <property type="entry name" value="SPHINGOMYELIN PHOSPHODIESTERASE"/>
    <property type="match status" value="1"/>
</dbReference>
<evidence type="ECO:0000256" key="8">
    <source>
        <dbReference type="ARBA" id="ARBA00023157"/>
    </source>
</evidence>
<evidence type="ECO:0000259" key="16">
    <source>
        <dbReference type="PROSITE" id="PS50015"/>
    </source>
</evidence>
<feature type="binding site" evidence="13">
    <location>
        <position position="203"/>
    </location>
    <ligand>
        <name>Zn(2+)</name>
        <dbReference type="ChEBI" id="CHEBI:29105"/>
        <label>1</label>
    </ligand>
</feature>
<feature type="disulfide bond" evidence="14">
    <location>
        <begin position="382"/>
        <end position="430"/>
    </location>
</feature>
<dbReference type="OMA" id="MFGRTCG"/>
<dbReference type="GO" id="GO:0046513">
    <property type="term" value="P:ceramide biosynthetic process"/>
    <property type="evidence" value="ECO:0007669"/>
    <property type="project" value="TreeGrafter"/>
</dbReference>
<organism evidence="17 18">
    <name type="scientific">Hyalella azteca</name>
    <name type="common">Amphipod</name>
    <dbReference type="NCBI Taxonomy" id="294128"/>
    <lineage>
        <taxon>Eukaryota</taxon>
        <taxon>Metazoa</taxon>
        <taxon>Ecdysozoa</taxon>
        <taxon>Arthropoda</taxon>
        <taxon>Crustacea</taxon>
        <taxon>Multicrustacea</taxon>
        <taxon>Malacostraca</taxon>
        <taxon>Eumalacostraca</taxon>
        <taxon>Peracarida</taxon>
        <taxon>Amphipoda</taxon>
        <taxon>Senticaudata</taxon>
        <taxon>Talitrida</taxon>
        <taxon>Talitroidea</taxon>
        <taxon>Hyalellidae</taxon>
        <taxon>Hyalella</taxon>
    </lineage>
</organism>
<feature type="binding site" evidence="13">
    <location>
        <position position="315"/>
    </location>
    <ligand>
        <name>Zn(2+)</name>
        <dbReference type="ChEBI" id="CHEBI:29105"/>
        <label>2</label>
    </ligand>
</feature>
<dbReference type="InterPro" id="IPR045473">
    <property type="entry name" value="ASM_C"/>
</dbReference>
<dbReference type="GO" id="GO:0005764">
    <property type="term" value="C:lysosome"/>
    <property type="evidence" value="ECO:0007669"/>
    <property type="project" value="TreeGrafter"/>
</dbReference>
<name>A0A8B7N8C0_HYAAZ</name>
<keyword evidence="17" id="KW-1185">Reference proteome</keyword>
<reference evidence="18" key="1">
    <citation type="submission" date="2025-08" db="UniProtKB">
        <authorList>
            <consortium name="RefSeq"/>
        </authorList>
    </citation>
    <scope>IDENTIFICATION</scope>
    <source>
        <tissue evidence="18">Whole organism</tissue>
    </source>
</reference>
<dbReference type="Pfam" id="PF19272">
    <property type="entry name" value="ASMase_C"/>
    <property type="match status" value="1"/>
</dbReference>